<dbReference type="Pfam" id="PF00582">
    <property type="entry name" value="Usp"/>
    <property type="match status" value="1"/>
</dbReference>
<dbReference type="SUPFAM" id="SSF52402">
    <property type="entry name" value="Adenine nucleotide alpha hydrolases-like"/>
    <property type="match status" value="1"/>
</dbReference>
<dbReference type="InterPro" id="IPR006016">
    <property type="entry name" value="UspA"/>
</dbReference>
<dbReference type="CDD" id="cd00293">
    <property type="entry name" value="USP-like"/>
    <property type="match status" value="1"/>
</dbReference>
<sequence>MYQRILLAFDGSPDGREALAQVQGLALSCGATVHLLAIVDRTESMPVGEAMSFVVSDAQRFAVQAVIDEGVRRLHGAGCSTVGALRYGRPSEQIVQVAREIGADLIVVGHRDQGTLARWLNGSVGETILHKPPCSVLVAVKPEGRTDSVRPFERPKTRGKKVS</sequence>
<dbReference type="PRINTS" id="PR01438">
    <property type="entry name" value="UNVRSLSTRESS"/>
</dbReference>
<dbReference type="InterPro" id="IPR006015">
    <property type="entry name" value="Universal_stress_UspA"/>
</dbReference>
<organism evidence="3 4">
    <name type="scientific">Bradyrhizobium pachyrhizi</name>
    <dbReference type="NCBI Taxonomy" id="280333"/>
    <lineage>
        <taxon>Bacteria</taxon>
        <taxon>Pseudomonadati</taxon>
        <taxon>Pseudomonadota</taxon>
        <taxon>Alphaproteobacteria</taxon>
        <taxon>Hyphomicrobiales</taxon>
        <taxon>Nitrobacteraceae</taxon>
        <taxon>Bradyrhizobium</taxon>
    </lineage>
</organism>
<accession>A0A844SJB4</accession>
<dbReference type="PROSITE" id="PS51257">
    <property type="entry name" value="PROKAR_LIPOPROTEIN"/>
    <property type="match status" value="1"/>
</dbReference>
<dbReference type="AlphaFoldDB" id="A0A844SJB4"/>
<proteinExistence type="inferred from homology"/>
<dbReference type="Proteomes" id="UP000436468">
    <property type="component" value="Unassembled WGS sequence"/>
</dbReference>
<evidence type="ECO:0000256" key="1">
    <source>
        <dbReference type="ARBA" id="ARBA00008791"/>
    </source>
</evidence>
<dbReference type="PANTHER" id="PTHR46268:SF15">
    <property type="entry name" value="UNIVERSAL STRESS PROTEIN HP_0031"/>
    <property type="match status" value="1"/>
</dbReference>
<evidence type="ECO:0000313" key="3">
    <source>
        <dbReference type="EMBL" id="MVT67283.1"/>
    </source>
</evidence>
<keyword evidence="4" id="KW-1185">Reference proteome</keyword>
<name>A0A844SJB4_9BRAD</name>
<gene>
    <name evidence="3" type="ORF">GPL21_19465</name>
</gene>
<evidence type="ECO:0000259" key="2">
    <source>
        <dbReference type="Pfam" id="PF00582"/>
    </source>
</evidence>
<protein>
    <submittedName>
        <fullName evidence="3">Universal stress protein</fullName>
    </submittedName>
</protein>
<comment type="similarity">
    <text evidence="1">Belongs to the universal stress protein A family.</text>
</comment>
<reference evidence="3 4" key="1">
    <citation type="submission" date="2019-12" db="EMBL/GenBank/DDBJ databases">
        <title>Draft genome sequences Bradyrhizobium cajani AMBPC1010, Bradyrhizobium pachyrhizi AMBPC1040 and Bradyrhizobium yuanmingense ALSPC3051, three plant growth promoting strains isolated from nodules of Cajanus cajan L. in Dominican Republic.</title>
        <authorList>
            <person name="Flores-Felix J.D."/>
            <person name="Araujo J."/>
            <person name="Diaz-Alcantara C."/>
            <person name="Gonzalez-Andres F."/>
            <person name="Velazquez E."/>
        </authorList>
    </citation>
    <scope>NUCLEOTIDE SEQUENCE [LARGE SCALE GENOMIC DNA]</scope>
    <source>
        <strain evidence="3 4">1040</strain>
    </source>
</reference>
<dbReference type="Gene3D" id="3.40.50.620">
    <property type="entry name" value="HUPs"/>
    <property type="match status" value="1"/>
</dbReference>
<evidence type="ECO:0000313" key="4">
    <source>
        <dbReference type="Proteomes" id="UP000436468"/>
    </source>
</evidence>
<dbReference type="InterPro" id="IPR014729">
    <property type="entry name" value="Rossmann-like_a/b/a_fold"/>
</dbReference>
<dbReference type="PANTHER" id="PTHR46268">
    <property type="entry name" value="STRESS RESPONSE PROTEIN NHAX"/>
    <property type="match status" value="1"/>
</dbReference>
<dbReference type="EMBL" id="WQNF01000012">
    <property type="protein sequence ID" value="MVT67283.1"/>
    <property type="molecule type" value="Genomic_DNA"/>
</dbReference>
<dbReference type="RefSeq" id="WP_157345299.1">
    <property type="nucleotide sequence ID" value="NZ_WQNF01000012.1"/>
</dbReference>
<comment type="caution">
    <text evidence="3">The sequence shown here is derived from an EMBL/GenBank/DDBJ whole genome shotgun (WGS) entry which is preliminary data.</text>
</comment>
<feature type="domain" description="UspA" evidence="2">
    <location>
        <begin position="1"/>
        <end position="138"/>
    </location>
</feature>